<sequence>MCKCNTVTRDDIPFAIWSGLRPDTPYQCVRAQCGFRFSSASSPTRSLTFGRWGCGERCHLSHVVGDSAVALSGMSRQIAPQTR</sequence>
<keyword evidence="2" id="KW-1185">Reference proteome</keyword>
<proteinExistence type="predicted"/>
<evidence type="ECO:0000313" key="2">
    <source>
        <dbReference type="Proteomes" id="UP000267003"/>
    </source>
</evidence>
<dbReference type="Proteomes" id="UP000267003">
    <property type="component" value="Unassembled WGS sequence"/>
</dbReference>
<accession>A0A3A8P2R5</accession>
<dbReference type="AlphaFoldDB" id="A0A3A8P2R5"/>
<organism evidence="1 2">
    <name type="scientific">Corallococcus aberystwythensis</name>
    <dbReference type="NCBI Taxonomy" id="2316722"/>
    <lineage>
        <taxon>Bacteria</taxon>
        <taxon>Pseudomonadati</taxon>
        <taxon>Myxococcota</taxon>
        <taxon>Myxococcia</taxon>
        <taxon>Myxococcales</taxon>
        <taxon>Cystobacterineae</taxon>
        <taxon>Myxococcaceae</taxon>
        <taxon>Corallococcus</taxon>
    </lineage>
</organism>
<feature type="non-terminal residue" evidence="1">
    <location>
        <position position="83"/>
    </location>
</feature>
<dbReference type="EMBL" id="RAWK01000609">
    <property type="protein sequence ID" value="RKH48831.1"/>
    <property type="molecule type" value="Genomic_DNA"/>
</dbReference>
<evidence type="ECO:0000313" key="1">
    <source>
        <dbReference type="EMBL" id="RKH48831.1"/>
    </source>
</evidence>
<gene>
    <name evidence="1" type="ORF">D7W81_41685</name>
</gene>
<reference evidence="2" key="1">
    <citation type="submission" date="2018-09" db="EMBL/GenBank/DDBJ databases">
        <authorList>
            <person name="Livingstone P.G."/>
            <person name="Whitworth D.E."/>
        </authorList>
    </citation>
    <scope>NUCLEOTIDE SEQUENCE [LARGE SCALE GENOMIC DNA]</scope>
    <source>
        <strain evidence="2">AB050A</strain>
    </source>
</reference>
<comment type="caution">
    <text evidence="1">The sequence shown here is derived from an EMBL/GenBank/DDBJ whole genome shotgun (WGS) entry which is preliminary data.</text>
</comment>
<protein>
    <submittedName>
        <fullName evidence="1">Rep protein</fullName>
    </submittedName>
</protein>
<name>A0A3A8P2R5_9BACT</name>